<dbReference type="Pfam" id="PF23827">
    <property type="entry name" value="DUF7197"/>
    <property type="match status" value="1"/>
</dbReference>
<organism evidence="1">
    <name type="scientific">viral metagenome</name>
    <dbReference type="NCBI Taxonomy" id="1070528"/>
    <lineage>
        <taxon>unclassified sequences</taxon>
        <taxon>metagenomes</taxon>
        <taxon>organismal metagenomes</taxon>
    </lineage>
</organism>
<dbReference type="AlphaFoldDB" id="A0A6C0LZN8"/>
<protein>
    <submittedName>
        <fullName evidence="1">Uncharacterized protein</fullName>
    </submittedName>
</protein>
<proteinExistence type="predicted"/>
<name>A0A6C0LZN8_9ZZZZ</name>
<dbReference type="InterPro" id="IPR055621">
    <property type="entry name" value="DUF7197"/>
</dbReference>
<sequence>MEAIKDKGDVILPSLYKFYSNDKNINTLIPIISGYSQLSIRVLDWFVTNYAKRYNIIYMLPNSSHLNVHLSYKSQLKGYKKKMFDPFCRKKRIPFYYGDNKCIITTIGQLNFFRWAIENNILHYVIDNIENITNDMNTLIQDTSSSEKKSNTMPLLLDLES</sequence>
<evidence type="ECO:0000313" key="1">
    <source>
        <dbReference type="EMBL" id="QHU35850.1"/>
    </source>
</evidence>
<accession>A0A6C0LZN8</accession>
<dbReference type="EMBL" id="MN740613">
    <property type="protein sequence ID" value="QHU35850.1"/>
    <property type="molecule type" value="Genomic_DNA"/>
</dbReference>
<reference evidence="1" key="1">
    <citation type="journal article" date="2020" name="Nature">
        <title>Giant virus diversity and host interactions through global metagenomics.</title>
        <authorList>
            <person name="Schulz F."/>
            <person name="Roux S."/>
            <person name="Paez-Espino D."/>
            <person name="Jungbluth S."/>
            <person name="Walsh D.A."/>
            <person name="Denef V.J."/>
            <person name="McMahon K.D."/>
            <person name="Konstantinidis K.T."/>
            <person name="Eloe-Fadrosh E.A."/>
            <person name="Kyrpides N.C."/>
            <person name="Woyke T."/>
        </authorList>
    </citation>
    <scope>NUCLEOTIDE SEQUENCE</scope>
    <source>
        <strain evidence="1">GVMAG-S-1035085-51</strain>
    </source>
</reference>